<dbReference type="InterPro" id="IPR000719">
    <property type="entry name" value="Prot_kinase_dom"/>
</dbReference>
<accession>A0A397S5A0</accession>
<dbReference type="AlphaFoldDB" id="A0A397S5A0"/>
<dbReference type="Proteomes" id="UP000265703">
    <property type="component" value="Unassembled WGS sequence"/>
</dbReference>
<proteinExistence type="predicted"/>
<sequence length="135" mass="15645">MMILRYCNDGNLRNRLDNKFIDCKLKIHNLLQIANGLLSIHNAEKVHKDFHSGNILFNFQYTYISDLGMCQPANNEVKEEGVYGVLPYMAPEVLRGYEYTKAADIYSFGIMMNEYLSEEIPFNEIPHDYTLAVKI</sequence>
<dbReference type="STRING" id="658196.A0A397S5A0"/>
<evidence type="ECO:0000256" key="1">
    <source>
        <dbReference type="ARBA" id="ARBA00022527"/>
    </source>
</evidence>
<feature type="domain" description="Protein kinase" evidence="6">
    <location>
        <begin position="1"/>
        <end position="135"/>
    </location>
</feature>
<evidence type="ECO:0000256" key="4">
    <source>
        <dbReference type="ARBA" id="ARBA00022777"/>
    </source>
</evidence>
<dbReference type="PANTHER" id="PTHR24351">
    <property type="entry name" value="RIBOSOMAL PROTEIN S6 KINASE"/>
    <property type="match status" value="1"/>
</dbReference>
<name>A0A397S5A0_9GLOM</name>
<evidence type="ECO:0000313" key="7">
    <source>
        <dbReference type="EMBL" id="RIA79505.1"/>
    </source>
</evidence>
<evidence type="ECO:0000256" key="5">
    <source>
        <dbReference type="ARBA" id="ARBA00022840"/>
    </source>
</evidence>
<comment type="caution">
    <text evidence="7">The sequence shown here is derived from an EMBL/GenBank/DDBJ whole genome shotgun (WGS) entry which is preliminary data.</text>
</comment>
<reference evidence="7 8" key="1">
    <citation type="submission" date="2018-06" db="EMBL/GenBank/DDBJ databases">
        <title>Comparative genomics reveals the genomic features of Rhizophagus irregularis, R. cerebriforme, R. diaphanum and Gigaspora rosea, and their symbiotic lifestyle signature.</title>
        <authorList>
            <person name="Morin E."/>
            <person name="San Clemente H."/>
            <person name="Chen E.C.H."/>
            <person name="De La Providencia I."/>
            <person name="Hainaut M."/>
            <person name="Kuo A."/>
            <person name="Kohler A."/>
            <person name="Murat C."/>
            <person name="Tang N."/>
            <person name="Roy S."/>
            <person name="Loubradou J."/>
            <person name="Henrissat B."/>
            <person name="Grigoriev I.V."/>
            <person name="Corradi N."/>
            <person name="Roux C."/>
            <person name="Martin F.M."/>
        </authorList>
    </citation>
    <scope>NUCLEOTIDE SEQUENCE [LARGE SCALE GENOMIC DNA]</scope>
    <source>
        <strain evidence="7 8">DAOM 227022</strain>
    </source>
</reference>
<keyword evidence="1" id="KW-0723">Serine/threonine-protein kinase</keyword>
<protein>
    <submittedName>
        <fullName evidence="7">Kinase-like domain-containing protein</fullName>
    </submittedName>
</protein>
<dbReference type="OrthoDB" id="2404173at2759"/>
<keyword evidence="8" id="KW-1185">Reference proteome</keyword>
<dbReference type="EMBL" id="QKYT01001265">
    <property type="protein sequence ID" value="RIA79505.1"/>
    <property type="molecule type" value="Genomic_DNA"/>
</dbReference>
<dbReference type="InterPro" id="IPR011009">
    <property type="entry name" value="Kinase-like_dom_sf"/>
</dbReference>
<dbReference type="PROSITE" id="PS50011">
    <property type="entry name" value="PROTEIN_KINASE_DOM"/>
    <property type="match status" value="1"/>
</dbReference>
<keyword evidence="4 7" id="KW-0418">Kinase</keyword>
<keyword evidence="2" id="KW-0808">Transferase</keyword>
<evidence type="ECO:0000256" key="3">
    <source>
        <dbReference type="ARBA" id="ARBA00022741"/>
    </source>
</evidence>
<evidence type="ECO:0000256" key="2">
    <source>
        <dbReference type="ARBA" id="ARBA00022679"/>
    </source>
</evidence>
<keyword evidence="3" id="KW-0547">Nucleotide-binding</keyword>
<gene>
    <name evidence="7" type="ORF">C1645_717718</name>
</gene>
<evidence type="ECO:0000259" key="6">
    <source>
        <dbReference type="PROSITE" id="PS50011"/>
    </source>
</evidence>
<dbReference type="GO" id="GO:0004674">
    <property type="term" value="F:protein serine/threonine kinase activity"/>
    <property type="evidence" value="ECO:0007669"/>
    <property type="project" value="UniProtKB-KW"/>
</dbReference>
<organism evidence="7 8">
    <name type="scientific">Glomus cerebriforme</name>
    <dbReference type="NCBI Taxonomy" id="658196"/>
    <lineage>
        <taxon>Eukaryota</taxon>
        <taxon>Fungi</taxon>
        <taxon>Fungi incertae sedis</taxon>
        <taxon>Mucoromycota</taxon>
        <taxon>Glomeromycotina</taxon>
        <taxon>Glomeromycetes</taxon>
        <taxon>Glomerales</taxon>
        <taxon>Glomeraceae</taxon>
        <taxon>Glomus</taxon>
    </lineage>
</organism>
<keyword evidence="5" id="KW-0067">ATP-binding</keyword>
<dbReference type="GO" id="GO:0005524">
    <property type="term" value="F:ATP binding"/>
    <property type="evidence" value="ECO:0007669"/>
    <property type="project" value="UniProtKB-KW"/>
</dbReference>
<feature type="non-terminal residue" evidence="7">
    <location>
        <position position="135"/>
    </location>
</feature>
<dbReference type="Pfam" id="PF00069">
    <property type="entry name" value="Pkinase"/>
    <property type="match status" value="1"/>
</dbReference>
<dbReference type="Gene3D" id="1.10.510.10">
    <property type="entry name" value="Transferase(Phosphotransferase) domain 1"/>
    <property type="match status" value="1"/>
</dbReference>
<dbReference type="SUPFAM" id="SSF56112">
    <property type="entry name" value="Protein kinase-like (PK-like)"/>
    <property type="match status" value="1"/>
</dbReference>
<evidence type="ECO:0000313" key="8">
    <source>
        <dbReference type="Proteomes" id="UP000265703"/>
    </source>
</evidence>